<dbReference type="Proteomes" id="UP001171620">
    <property type="component" value="Unassembled WGS sequence"/>
</dbReference>
<keyword evidence="11" id="KW-1185">Reference proteome</keyword>
<reference evidence="8" key="3">
    <citation type="submission" date="2023-07" db="EMBL/GenBank/DDBJ databases">
        <title>A collection of bacterial strains from the Burkholderia cepacia Research Laboratory and Repository.</title>
        <authorList>
            <person name="Lipuma J."/>
            <person name="Spilker T."/>
            <person name="Caverly L."/>
        </authorList>
    </citation>
    <scope>NUCLEOTIDE SEQUENCE</scope>
    <source>
        <strain evidence="8">AU44268</strain>
    </source>
</reference>
<evidence type="ECO:0000313" key="9">
    <source>
        <dbReference type="EMBL" id="PRH42640.1"/>
    </source>
</evidence>
<reference evidence="9 10" key="1">
    <citation type="submission" date="2018-03" db="EMBL/GenBank/DDBJ databases">
        <authorList>
            <person name="Nguyen K."/>
            <person name="Fouts D."/>
            <person name="Sutton G."/>
        </authorList>
    </citation>
    <scope>NUCLEOTIDE SEQUENCE [LARGE SCALE GENOMIC DNA]</scope>
    <source>
        <strain evidence="9 10">AU3578</strain>
    </source>
</reference>
<evidence type="ECO:0000256" key="1">
    <source>
        <dbReference type="ARBA" id="ARBA00004651"/>
    </source>
</evidence>
<protein>
    <submittedName>
        <fullName evidence="9">LysE family translocator</fullName>
    </submittedName>
</protein>
<feature type="transmembrane region" description="Helical" evidence="6">
    <location>
        <begin position="42"/>
        <end position="68"/>
    </location>
</feature>
<dbReference type="Proteomes" id="UP000808215">
    <property type="component" value="Unassembled WGS sequence"/>
</dbReference>
<evidence type="ECO:0000313" key="10">
    <source>
        <dbReference type="Proteomes" id="UP000237632"/>
    </source>
</evidence>
<dbReference type="PANTHER" id="PTHR30086:SF20">
    <property type="entry name" value="ARGININE EXPORTER PROTEIN ARGO-RELATED"/>
    <property type="match status" value="1"/>
</dbReference>
<dbReference type="EMBL" id="PVHK01000056">
    <property type="protein sequence ID" value="PRH42640.1"/>
    <property type="molecule type" value="Genomic_DNA"/>
</dbReference>
<feature type="transmembrane region" description="Helical" evidence="6">
    <location>
        <begin position="150"/>
        <end position="171"/>
    </location>
</feature>
<evidence type="ECO:0000313" key="11">
    <source>
        <dbReference type="Proteomes" id="UP000808215"/>
    </source>
</evidence>
<keyword evidence="3 6" id="KW-0812">Transmembrane</keyword>
<comment type="subcellular location">
    <subcellularLocation>
        <location evidence="1">Cell membrane</location>
        <topology evidence="1">Multi-pass membrane protein</topology>
    </subcellularLocation>
</comment>
<keyword evidence="2" id="KW-1003">Cell membrane</keyword>
<dbReference type="OMA" id="PSNMRIM"/>
<dbReference type="Proteomes" id="UP000237632">
    <property type="component" value="Unassembled WGS sequence"/>
</dbReference>
<evidence type="ECO:0000313" key="8">
    <source>
        <dbReference type="EMBL" id="MDN7794805.1"/>
    </source>
</evidence>
<feature type="transmembrane region" description="Helical" evidence="6">
    <location>
        <begin position="74"/>
        <end position="94"/>
    </location>
</feature>
<evidence type="ECO:0000256" key="6">
    <source>
        <dbReference type="SAM" id="Phobius"/>
    </source>
</evidence>
<dbReference type="EMBL" id="JADVKH010000004">
    <property type="protein sequence ID" value="MBJ9686065.1"/>
    <property type="molecule type" value="Genomic_DNA"/>
</dbReference>
<dbReference type="GO" id="GO:0005886">
    <property type="term" value="C:plasma membrane"/>
    <property type="evidence" value="ECO:0007669"/>
    <property type="project" value="UniProtKB-SubCell"/>
</dbReference>
<keyword evidence="4 6" id="KW-1133">Transmembrane helix</keyword>
<dbReference type="EMBL" id="JAUJRV010000003">
    <property type="protein sequence ID" value="MDN7794805.1"/>
    <property type="molecule type" value="Genomic_DNA"/>
</dbReference>
<name>A0A132DQZ1_BURVI</name>
<evidence type="ECO:0000256" key="2">
    <source>
        <dbReference type="ARBA" id="ARBA00022475"/>
    </source>
</evidence>
<proteinExistence type="predicted"/>
<evidence type="ECO:0000313" key="7">
    <source>
        <dbReference type="EMBL" id="MBJ9686065.1"/>
    </source>
</evidence>
<evidence type="ECO:0000256" key="4">
    <source>
        <dbReference type="ARBA" id="ARBA00022989"/>
    </source>
</evidence>
<dbReference type="AlphaFoldDB" id="A0A132DQZ1"/>
<evidence type="ECO:0000256" key="3">
    <source>
        <dbReference type="ARBA" id="ARBA00022692"/>
    </source>
</evidence>
<reference evidence="7 11" key="2">
    <citation type="submission" date="2020-11" db="EMBL/GenBank/DDBJ databases">
        <title>Enhanced detection system for hospital associated transmission using whole genome sequencing surveillance.</title>
        <authorList>
            <person name="Harrison L.H."/>
            <person name="Van Tyne D."/>
            <person name="Marsh J.W."/>
            <person name="Griffith M.P."/>
            <person name="Snyder D.J."/>
            <person name="Cooper V.S."/>
            <person name="Mustapha M."/>
        </authorList>
    </citation>
    <scope>NUCLEOTIDE SEQUENCE [LARGE SCALE GENOMIC DNA]</scope>
    <source>
        <strain evidence="7 11">BC00020</strain>
    </source>
</reference>
<keyword evidence="5 6" id="KW-0472">Membrane</keyword>
<accession>A0A132DQZ1</accession>
<comment type="caution">
    <text evidence="9">The sequence shown here is derived from an EMBL/GenBank/DDBJ whole genome shotgun (WGS) entry which is preliminary data.</text>
</comment>
<dbReference type="PANTHER" id="PTHR30086">
    <property type="entry name" value="ARGININE EXPORTER PROTEIN ARGO"/>
    <property type="match status" value="1"/>
</dbReference>
<evidence type="ECO:0000256" key="5">
    <source>
        <dbReference type="ARBA" id="ARBA00023136"/>
    </source>
</evidence>
<dbReference type="InterPro" id="IPR001123">
    <property type="entry name" value="LeuE-type"/>
</dbReference>
<organism evidence="9 10">
    <name type="scientific">Burkholderia vietnamiensis</name>
    <dbReference type="NCBI Taxonomy" id="60552"/>
    <lineage>
        <taxon>Bacteria</taxon>
        <taxon>Pseudomonadati</taxon>
        <taxon>Pseudomonadota</taxon>
        <taxon>Betaproteobacteria</taxon>
        <taxon>Burkholderiales</taxon>
        <taxon>Burkholderiaceae</taxon>
        <taxon>Burkholderia</taxon>
        <taxon>Burkholderia cepacia complex</taxon>
    </lineage>
</organism>
<dbReference type="GO" id="GO:0015171">
    <property type="term" value="F:amino acid transmembrane transporter activity"/>
    <property type="evidence" value="ECO:0007669"/>
    <property type="project" value="TreeGrafter"/>
</dbReference>
<dbReference type="Pfam" id="PF01810">
    <property type="entry name" value="LysE"/>
    <property type="match status" value="1"/>
</dbReference>
<gene>
    <name evidence="9" type="ORF">C6T65_09035</name>
    <name evidence="7" type="ORF">I5589_03115</name>
    <name evidence="8" type="ORF">QZM33_07460</name>
</gene>
<feature type="transmembrane region" description="Helical" evidence="6">
    <location>
        <begin position="6"/>
        <end position="30"/>
    </location>
</feature>
<sequence length="213" mass="22440">MNLAHFSSFGVAVAVYLIGTAMPGPGNLSIANASLNYGRMPGLATAAGVISGSLCWGVTAAAGVSAMLLSYRPLLMWLKILGALYLLWLAHKAVRTAFSSRDPMKAATQTRRGGAAVFYLQGLGIHLTNPKAILSWLTVTTLGLSANSPAWTSFMLVAGCATLGCIVFTTYALAFSSHSAGPFFTRTRKPFGLFCGAFYCVLAAGFIRSIAWQ</sequence>
<feature type="transmembrane region" description="Helical" evidence="6">
    <location>
        <begin position="191"/>
        <end position="211"/>
    </location>
</feature>
<dbReference type="RefSeq" id="WP_011882249.1">
    <property type="nucleotide sequence ID" value="NZ_CAAAFK010000005.1"/>
</dbReference>